<protein>
    <recommendedName>
        <fullName evidence="9">LIM domain containing protein</fullName>
    </recommendedName>
</protein>
<gene>
    <name evidence="7" type="ORF">ACA1_061640</name>
</gene>
<dbReference type="Proteomes" id="UP000011083">
    <property type="component" value="Unassembled WGS sequence"/>
</dbReference>
<keyword evidence="3 4" id="KW-0440">LIM domain</keyword>
<keyword evidence="8" id="KW-1185">Reference proteome</keyword>
<dbReference type="SMART" id="SM00132">
    <property type="entry name" value="LIM"/>
    <property type="match status" value="3"/>
</dbReference>
<dbReference type="SUPFAM" id="SSF47576">
    <property type="entry name" value="Calponin-homology domain, CH-domain"/>
    <property type="match status" value="1"/>
</dbReference>
<organism evidence="7 8">
    <name type="scientific">Acanthamoeba castellanii (strain ATCC 30010 / Neff)</name>
    <dbReference type="NCBI Taxonomy" id="1257118"/>
    <lineage>
        <taxon>Eukaryota</taxon>
        <taxon>Amoebozoa</taxon>
        <taxon>Discosea</taxon>
        <taxon>Longamoebia</taxon>
        <taxon>Centramoebida</taxon>
        <taxon>Acanthamoebidae</taxon>
        <taxon>Acanthamoeba</taxon>
    </lineage>
</organism>
<dbReference type="CDD" id="cd08368">
    <property type="entry name" value="LIM"/>
    <property type="match status" value="2"/>
</dbReference>
<dbReference type="GeneID" id="14917822"/>
<reference evidence="7 8" key="1">
    <citation type="journal article" date="2013" name="Genome Biol.">
        <title>Genome of Acanthamoeba castellanii highlights extensive lateral gene transfer and early evolution of tyrosine kinase signaling.</title>
        <authorList>
            <person name="Clarke M."/>
            <person name="Lohan A.J."/>
            <person name="Liu B."/>
            <person name="Lagkouvardos I."/>
            <person name="Roy S."/>
            <person name="Zafar N."/>
            <person name="Bertelli C."/>
            <person name="Schilde C."/>
            <person name="Kianianmomeni A."/>
            <person name="Burglin T.R."/>
            <person name="Frech C."/>
            <person name="Turcotte B."/>
            <person name="Kopec K.O."/>
            <person name="Synnott J.M."/>
            <person name="Choo C."/>
            <person name="Paponov I."/>
            <person name="Finkler A."/>
            <person name="Soon Heng Tan C."/>
            <person name="Hutchins A.P."/>
            <person name="Weinmeier T."/>
            <person name="Rattei T."/>
            <person name="Chu J.S."/>
            <person name="Gimenez G."/>
            <person name="Irimia M."/>
            <person name="Rigden D.J."/>
            <person name="Fitzpatrick D.A."/>
            <person name="Lorenzo-Morales J."/>
            <person name="Bateman A."/>
            <person name="Chiu C.H."/>
            <person name="Tang P."/>
            <person name="Hegemann P."/>
            <person name="Fromm H."/>
            <person name="Raoult D."/>
            <person name="Greub G."/>
            <person name="Miranda-Saavedra D."/>
            <person name="Chen N."/>
            <person name="Nash P."/>
            <person name="Ginger M.L."/>
            <person name="Horn M."/>
            <person name="Schaap P."/>
            <person name="Caler L."/>
            <person name="Loftus B."/>
        </authorList>
    </citation>
    <scope>NUCLEOTIDE SEQUENCE [LARGE SCALE GENOMIC DNA]</scope>
    <source>
        <strain evidence="7 8">Neff</strain>
    </source>
</reference>
<dbReference type="Gene3D" id="2.10.110.10">
    <property type="entry name" value="Cysteine Rich Protein"/>
    <property type="match status" value="3"/>
</dbReference>
<dbReference type="InterPro" id="IPR017351">
    <property type="entry name" value="PINCH-1-4-like"/>
</dbReference>
<evidence type="ECO:0000256" key="4">
    <source>
        <dbReference type="PROSITE-ProRule" id="PRU00125"/>
    </source>
</evidence>
<keyword evidence="2 4" id="KW-0862">Zinc</keyword>
<keyword evidence="1 4" id="KW-0479">Metal-binding</keyword>
<dbReference type="Pfam" id="PF00412">
    <property type="entry name" value="LIM"/>
    <property type="match status" value="3"/>
</dbReference>
<dbReference type="InterPro" id="IPR001781">
    <property type="entry name" value="Znf_LIM"/>
</dbReference>
<dbReference type="SUPFAM" id="SSF57716">
    <property type="entry name" value="Glucocorticoid receptor-like (DNA-binding domain)"/>
    <property type="match status" value="3"/>
</dbReference>
<dbReference type="PROSITE" id="PS50021">
    <property type="entry name" value="CH"/>
    <property type="match status" value="1"/>
</dbReference>
<dbReference type="GO" id="GO:0046872">
    <property type="term" value="F:metal ion binding"/>
    <property type="evidence" value="ECO:0007669"/>
    <property type="project" value="UniProtKB-KW"/>
</dbReference>
<evidence type="ECO:0000259" key="5">
    <source>
        <dbReference type="PROSITE" id="PS50021"/>
    </source>
</evidence>
<evidence type="ECO:0000256" key="1">
    <source>
        <dbReference type="ARBA" id="ARBA00022723"/>
    </source>
</evidence>
<dbReference type="RefSeq" id="XP_004339437.1">
    <property type="nucleotide sequence ID" value="XM_004339389.1"/>
</dbReference>
<dbReference type="SMART" id="SM00033">
    <property type="entry name" value="CH"/>
    <property type="match status" value="1"/>
</dbReference>
<evidence type="ECO:0000259" key="6">
    <source>
        <dbReference type="PROSITE" id="PS50023"/>
    </source>
</evidence>
<evidence type="ECO:0000313" key="7">
    <source>
        <dbReference type="EMBL" id="ELR17424.1"/>
    </source>
</evidence>
<dbReference type="InterPro" id="IPR001715">
    <property type="entry name" value="CH_dom"/>
</dbReference>
<feature type="domain" description="Calponin-homology (CH)" evidence="5">
    <location>
        <begin position="33"/>
        <end position="135"/>
    </location>
</feature>
<accession>L8GW18</accession>
<dbReference type="Pfam" id="PF00307">
    <property type="entry name" value="CH"/>
    <property type="match status" value="1"/>
</dbReference>
<evidence type="ECO:0000313" key="8">
    <source>
        <dbReference type="Proteomes" id="UP000011083"/>
    </source>
</evidence>
<dbReference type="KEGG" id="acan:ACA1_061640"/>
<dbReference type="InterPro" id="IPR036872">
    <property type="entry name" value="CH_dom_sf"/>
</dbReference>
<evidence type="ECO:0000256" key="2">
    <source>
        <dbReference type="ARBA" id="ARBA00022833"/>
    </source>
</evidence>
<dbReference type="OrthoDB" id="1112565at2759"/>
<dbReference type="PROSITE" id="PS00478">
    <property type="entry name" value="LIM_DOMAIN_1"/>
    <property type="match status" value="1"/>
</dbReference>
<proteinExistence type="predicted"/>
<dbReference type="VEuPathDB" id="AmoebaDB:ACA1_061640"/>
<sequence>MQQPQGVDAGSNYNSKMGQKTIVRVRANAKAVERQEKIFTNWINFILRQRGLQISSVLSDLDDGLILIQLAEILIGKTVAAYERNPKLMAQRLSNISIALKFFSDNHVRCTVGPKCTNDEKTILGFIWLLIRQFQLKSSTDSVAAGRLSSARDEDLDVLERELRRAMEAAQQKPAEQPAAPPAAAVAVVDSEKKVQRERTKEKPVIKDGTHSTVVSESLKGTKFRVKQAQLEDRCSKCSQLISDETMIQVDSGANYHMSCFTCSACSAAFDDVYWEHDGKALCEKHYLQTAGKECVKCSELISGPLVKAMHQNWHYSCFVCTTCQKPFEGDYCTISNAPYCKQDYYRKKGWLCAKCDKVVGKGDKSALGKAWHKGCFVCTTCDQPFGSAGFFNLGGRPYCPVHYREKNTAAGLTASGSRPAVTATSSN</sequence>
<evidence type="ECO:0000256" key="3">
    <source>
        <dbReference type="ARBA" id="ARBA00023038"/>
    </source>
</evidence>
<dbReference type="PROSITE" id="PS50023">
    <property type="entry name" value="LIM_DOMAIN_2"/>
    <property type="match status" value="2"/>
</dbReference>
<dbReference type="PANTHER" id="PTHR24210:SF0">
    <property type="entry name" value="LIM DOMAIN-CONTAINING PROTEIN"/>
    <property type="match status" value="1"/>
</dbReference>
<feature type="domain" description="LIM zinc-binding" evidence="6">
    <location>
        <begin position="351"/>
        <end position="410"/>
    </location>
</feature>
<dbReference type="PANTHER" id="PTHR24210">
    <property type="entry name" value="LIM DOMAIN-CONTAINING PROTEIN"/>
    <property type="match status" value="1"/>
</dbReference>
<evidence type="ECO:0008006" key="9">
    <source>
        <dbReference type="Google" id="ProtNLM"/>
    </source>
</evidence>
<dbReference type="Gene3D" id="1.10.418.10">
    <property type="entry name" value="Calponin-like domain"/>
    <property type="match status" value="1"/>
</dbReference>
<dbReference type="AlphaFoldDB" id="L8GW18"/>
<name>L8GW18_ACACF</name>
<dbReference type="EMBL" id="KB007974">
    <property type="protein sequence ID" value="ELR17424.1"/>
    <property type="molecule type" value="Genomic_DNA"/>
</dbReference>
<dbReference type="STRING" id="1257118.L8GW18"/>
<feature type="domain" description="LIM zinc-binding" evidence="6">
    <location>
        <begin position="233"/>
        <end position="293"/>
    </location>
</feature>